<evidence type="ECO:0000313" key="2">
    <source>
        <dbReference type="Proteomes" id="UP000554482"/>
    </source>
</evidence>
<sequence>LSVFLFLSLRIQINEMSFPEVVDLCSDDEVVHEEVNVVTQEPGSNSSTVHQKKNLTTDWAKKPRSMSHRTWEESPANRSANILNSVESNSAIQGQLGSATNGSALPSRLPPAPLCRQFWKAGNYDDAQAAKLQLQGGQNHLRVHPKFLHSNATSHKWAFGGRQNYLTSSLSSYYYLVNLH</sequence>
<accession>A0A7J6XC82</accession>
<keyword evidence="2" id="KW-1185">Reference proteome</keyword>
<comment type="caution">
    <text evidence="1">The sequence shown here is derived from an EMBL/GenBank/DDBJ whole genome shotgun (WGS) entry which is preliminary data.</text>
</comment>
<dbReference type="PANTHER" id="PTHR23336">
    <property type="entry name" value="ZINC FINGER CW-TYPE COILED-COIL DOMAIN PROTEIN 3"/>
    <property type="match status" value="1"/>
</dbReference>
<dbReference type="GO" id="GO:0016887">
    <property type="term" value="F:ATP hydrolysis activity"/>
    <property type="evidence" value="ECO:0007669"/>
    <property type="project" value="InterPro"/>
</dbReference>
<dbReference type="AlphaFoldDB" id="A0A7J6XC82"/>
<dbReference type="OrthoDB" id="757982at2759"/>
<dbReference type="GO" id="GO:0005634">
    <property type="term" value="C:nucleus"/>
    <property type="evidence" value="ECO:0007669"/>
    <property type="project" value="TreeGrafter"/>
</dbReference>
<proteinExistence type="predicted"/>
<gene>
    <name evidence="1" type="ORF">FRX31_004343</name>
</gene>
<dbReference type="InterPro" id="IPR045261">
    <property type="entry name" value="MORC_ATPase"/>
</dbReference>
<dbReference type="Proteomes" id="UP000554482">
    <property type="component" value="Unassembled WGS sequence"/>
</dbReference>
<dbReference type="EMBL" id="JABWDY010003250">
    <property type="protein sequence ID" value="KAF5206070.1"/>
    <property type="molecule type" value="Genomic_DNA"/>
</dbReference>
<dbReference type="PANTHER" id="PTHR23336:SF44">
    <property type="entry name" value="PROTEIN MICRORCHIDIA 6"/>
    <property type="match status" value="1"/>
</dbReference>
<organism evidence="1 2">
    <name type="scientific">Thalictrum thalictroides</name>
    <name type="common">Rue-anemone</name>
    <name type="synonym">Anemone thalictroides</name>
    <dbReference type="NCBI Taxonomy" id="46969"/>
    <lineage>
        <taxon>Eukaryota</taxon>
        <taxon>Viridiplantae</taxon>
        <taxon>Streptophyta</taxon>
        <taxon>Embryophyta</taxon>
        <taxon>Tracheophyta</taxon>
        <taxon>Spermatophyta</taxon>
        <taxon>Magnoliopsida</taxon>
        <taxon>Ranunculales</taxon>
        <taxon>Ranunculaceae</taxon>
        <taxon>Thalictroideae</taxon>
        <taxon>Thalictrum</taxon>
    </lineage>
</organism>
<protein>
    <submittedName>
        <fullName evidence="1">Microrchidia-like protein</fullName>
    </submittedName>
</protein>
<feature type="non-terminal residue" evidence="1">
    <location>
        <position position="1"/>
    </location>
</feature>
<evidence type="ECO:0000313" key="1">
    <source>
        <dbReference type="EMBL" id="KAF5206070.1"/>
    </source>
</evidence>
<name>A0A7J6XC82_THATH</name>
<reference evidence="1 2" key="1">
    <citation type="submission" date="2020-06" db="EMBL/GenBank/DDBJ databases">
        <title>Transcriptomic and genomic resources for Thalictrum thalictroides and T. hernandezii: Facilitating candidate gene discovery in an emerging model plant lineage.</title>
        <authorList>
            <person name="Arias T."/>
            <person name="Riano-Pachon D.M."/>
            <person name="Di Stilio V.S."/>
        </authorList>
    </citation>
    <scope>NUCLEOTIDE SEQUENCE [LARGE SCALE GENOMIC DNA]</scope>
    <source>
        <strain evidence="2">cv. WT478/WT964</strain>
        <tissue evidence="1">Leaves</tissue>
    </source>
</reference>